<name>A0A9Q4G0J0_SALAG</name>
<dbReference type="GO" id="GO:0051289">
    <property type="term" value="P:protein homotetramerization"/>
    <property type="evidence" value="ECO:0007669"/>
    <property type="project" value="TreeGrafter"/>
</dbReference>
<dbReference type="Proteomes" id="UP001057753">
    <property type="component" value="Unassembled WGS sequence"/>
</dbReference>
<sequence length="245" mass="27809">MDFYERLSKYYDDIFQTKEKAITFIEDVISSKGGKLLDLAAGTGAEAVALAKKGYEVTAVDLSPLMVEKMQEKATLHNVTLKAFESDMCQLDDALLSNQDGIYCIGNSFVHLPHTEAMRNCLNSVYHLLKRGGSFIVQIVNYDRIFKHQITKLPVIKNEAKGLLFERFYTFNKEDISFQMKLTVGNADDEAAIYEQETRLMPLLKDEFMSIIRQSLFQQAEFYGTFDGEGLTHDSPALIAVMRKN</sequence>
<dbReference type="SUPFAM" id="SSF53335">
    <property type="entry name" value="S-adenosyl-L-methionine-dependent methyltransferases"/>
    <property type="match status" value="1"/>
</dbReference>
<dbReference type="GO" id="GO:0005829">
    <property type="term" value="C:cytosol"/>
    <property type="evidence" value="ECO:0007669"/>
    <property type="project" value="TreeGrafter"/>
</dbReference>
<keyword evidence="2" id="KW-0808">Transferase</keyword>
<dbReference type="PANTHER" id="PTHR16458">
    <property type="entry name" value="GLYCINE N-METHYLTRANSFERASE"/>
    <property type="match status" value="1"/>
</dbReference>
<dbReference type="GO" id="GO:0046498">
    <property type="term" value="P:S-adenosylhomocysteine metabolic process"/>
    <property type="evidence" value="ECO:0007669"/>
    <property type="project" value="TreeGrafter"/>
</dbReference>
<evidence type="ECO:0000256" key="2">
    <source>
        <dbReference type="ARBA" id="ARBA00022679"/>
    </source>
</evidence>
<evidence type="ECO:0000259" key="4">
    <source>
        <dbReference type="Pfam" id="PF13649"/>
    </source>
</evidence>
<dbReference type="GO" id="GO:1901052">
    <property type="term" value="P:sarcosine metabolic process"/>
    <property type="evidence" value="ECO:0007669"/>
    <property type="project" value="TreeGrafter"/>
</dbReference>
<dbReference type="GO" id="GO:0017174">
    <property type="term" value="F:glycine N-methyltransferase activity"/>
    <property type="evidence" value="ECO:0007669"/>
    <property type="project" value="InterPro"/>
</dbReference>
<dbReference type="GO" id="GO:0016594">
    <property type="term" value="F:glycine binding"/>
    <property type="evidence" value="ECO:0007669"/>
    <property type="project" value="TreeGrafter"/>
</dbReference>
<proteinExistence type="predicted"/>
<dbReference type="Gene3D" id="2.20.25.110">
    <property type="entry name" value="S-adenosyl-L-methionine-dependent methyltransferases"/>
    <property type="match status" value="1"/>
</dbReference>
<dbReference type="InterPro" id="IPR029063">
    <property type="entry name" value="SAM-dependent_MTases_sf"/>
</dbReference>
<gene>
    <name evidence="5" type="ORF">HXA33_15480</name>
</gene>
<keyword evidence="6" id="KW-1185">Reference proteome</keyword>
<dbReference type="Pfam" id="PF13649">
    <property type="entry name" value="Methyltransf_25"/>
    <property type="match status" value="1"/>
</dbReference>
<dbReference type="CDD" id="cd02440">
    <property type="entry name" value="AdoMet_MTases"/>
    <property type="match status" value="1"/>
</dbReference>
<dbReference type="GO" id="GO:0042802">
    <property type="term" value="F:identical protein binding"/>
    <property type="evidence" value="ECO:0007669"/>
    <property type="project" value="TreeGrafter"/>
</dbReference>
<dbReference type="Gene3D" id="3.40.50.150">
    <property type="entry name" value="Vaccinia Virus protein VP39"/>
    <property type="match status" value="1"/>
</dbReference>
<keyword evidence="3" id="KW-0949">S-adenosyl-L-methionine</keyword>
<protein>
    <submittedName>
        <fullName evidence="5">Class I SAM-dependent methyltransferase</fullName>
    </submittedName>
</protein>
<evidence type="ECO:0000256" key="3">
    <source>
        <dbReference type="ARBA" id="ARBA00022691"/>
    </source>
</evidence>
<dbReference type="AlphaFoldDB" id="A0A9Q4G0J0"/>
<dbReference type="GO" id="GO:0006730">
    <property type="term" value="P:one-carbon metabolic process"/>
    <property type="evidence" value="ECO:0007669"/>
    <property type="project" value="TreeGrafter"/>
</dbReference>
<dbReference type="GO" id="GO:0032259">
    <property type="term" value="P:methylation"/>
    <property type="evidence" value="ECO:0007669"/>
    <property type="project" value="UniProtKB-KW"/>
</dbReference>
<dbReference type="GO" id="GO:1904047">
    <property type="term" value="F:S-adenosyl-L-methionine binding"/>
    <property type="evidence" value="ECO:0007669"/>
    <property type="project" value="TreeGrafter"/>
</dbReference>
<evidence type="ECO:0000256" key="1">
    <source>
        <dbReference type="ARBA" id="ARBA00022603"/>
    </source>
</evidence>
<keyword evidence="1 5" id="KW-0489">Methyltransferase</keyword>
<dbReference type="EMBL" id="JABXYM010000001">
    <property type="protein sequence ID" value="MCR6097938.1"/>
    <property type="molecule type" value="Genomic_DNA"/>
</dbReference>
<evidence type="ECO:0000313" key="6">
    <source>
        <dbReference type="Proteomes" id="UP001057753"/>
    </source>
</evidence>
<dbReference type="PANTHER" id="PTHR16458:SF2">
    <property type="entry name" value="GLYCINE N-METHYLTRANSFERASE"/>
    <property type="match status" value="1"/>
</dbReference>
<reference evidence="5" key="1">
    <citation type="submission" date="2020-06" db="EMBL/GenBank/DDBJ databases">
        <title>Insight into the genomes of haloalkaliphilic bacilli from Kenyan soda lakes.</title>
        <authorList>
            <person name="Mwirichia R."/>
            <person name="Villamizar G.C."/>
            <person name="Poehlein A."/>
            <person name="Mugweru J."/>
            <person name="Kipnyargis A."/>
            <person name="Kiplimo D."/>
            <person name="Orwa P."/>
            <person name="Daniel R."/>
        </authorList>
    </citation>
    <scope>NUCLEOTIDE SEQUENCE</scope>
    <source>
        <strain evidence="5">B1096_S55</strain>
    </source>
</reference>
<dbReference type="InterPro" id="IPR014369">
    <property type="entry name" value="Gly/Sar_N_MeTrfase"/>
</dbReference>
<organism evidence="5 6">
    <name type="scientific">Salipaludibacillus agaradhaerens</name>
    <name type="common">Bacillus agaradhaerens</name>
    <dbReference type="NCBI Taxonomy" id="76935"/>
    <lineage>
        <taxon>Bacteria</taxon>
        <taxon>Bacillati</taxon>
        <taxon>Bacillota</taxon>
        <taxon>Bacilli</taxon>
        <taxon>Bacillales</taxon>
        <taxon>Bacillaceae</taxon>
    </lineage>
</organism>
<evidence type="ECO:0000313" key="5">
    <source>
        <dbReference type="EMBL" id="MCR6097938.1"/>
    </source>
</evidence>
<dbReference type="GO" id="GO:0006111">
    <property type="term" value="P:regulation of gluconeogenesis"/>
    <property type="evidence" value="ECO:0007669"/>
    <property type="project" value="TreeGrafter"/>
</dbReference>
<comment type="caution">
    <text evidence="5">The sequence shown here is derived from an EMBL/GenBank/DDBJ whole genome shotgun (WGS) entry which is preliminary data.</text>
</comment>
<accession>A0A9Q4G0J0</accession>
<dbReference type="GO" id="GO:0046500">
    <property type="term" value="P:S-adenosylmethionine metabolic process"/>
    <property type="evidence" value="ECO:0007669"/>
    <property type="project" value="TreeGrafter"/>
</dbReference>
<dbReference type="InterPro" id="IPR041698">
    <property type="entry name" value="Methyltransf_25"/>
</dbReference>
<feature type="domain" description="Methyltransferase" evidence="4">
    <location>
        <begin position="37"/>
        <end position="133"/>
    </location>
</feature>